<dbReference type="AlphaFoldDB" id="A0A2Z2NLG1"/>
<protein>
    <submittedName>
        <fullName evidence="1">Uncharacterized protein</fullName>
    </submittedName>
</protein>
<organism evidence="1 2">
    <name type="scientific">Granulosicoccus antarcticus IMCC3135</name>
    <dbReference type="NCBI Taxonomy" id="1192854"/>
    <lineage>
        <taxon>Bacteria</taxon>
        <taxon>Pseudomonadati</taxon>
        <taxon>Pseudomonadota</taxon>
        <taxon>Gammaproteobacteria</taxon>
        <taxon>Chromatiales</taxon>
        <taxon>Granulosicoccaceae</taxon>
        <taxon>Granulosicoccus</taxon>
    </lineage>
</organism>
<name>A0A2Z2NLG1_9GAMM</name>
<dbReference type="EMBL" id="CP018632">
    <property type="protein sequence ID" value="ASJ72166.1"/>
    <property type="molecule type" value="Genomic_DNA"/>
</dbReference>
<dbReference type="Proteomes" id="UP000250079">
    <property type="component" value="Chromosome"/>
</dbReference>
<reference evidence="1 2" key="1">
    <citation type="submission" date="2016-12" db="EMBL/GenBank/DDBJ databases">
        <authorList>
            <person name="Song W.-J."/>
            <person name="Kurnit D.M."/>
        </authorList>
    </citation>
    <scope>NUCLEOTIDE SEQUENCE [LARGE SCALE GENOMIC DNA]</scope>
    <source>
        <strain evidence="1 2">IMCC3135</strain>
    </source>
</reference>
<accession>A0A2Z2NLG1</accession>
<sequence>MDITCPLLTDNSYTYHMELSRLCITIECSAKIILTGFYAFCGFSDLSVKLGCDVEQDVDHQIQINGVEILTIAKIYIQSD</sequence>
<gene>
    <name evidence="1" type="ORF">IMCC3135_10360</name>
</gene>
<keyword evidence="2" id="KW-1185">Reference proteome</keyword>
<evidence type="ECO:0000313" key="1">
    <source>
        <dbReference type="EMBL" id="ASJ72166.1"/>
    </source>
</evidence>
<evidence type="ECO:0000313" key="2">
    <source>
        <dbReference type="Proteomes" id="UP000250079"/>
    </source>
</evidence>
<dbReference type="KEGG" id="gai:IMCC3135_10360"/>
<proteinExistence type="predicted"/>